<gene>
    <name evidence="1" type="ORF">Trco_000396</name>
</gene>
<dbReference type="AlphaFoldDB" id="A0A9P8QQ75"/>
<reference evidence="1" key="1">
    <citation type="submission" date="2021-08" db="EMBL/GenBank/DDBJ databases">
        <title>Chromosome-Level Trichoderma cornu-damae using Hi-C Data.</title>
        <authorList>
            <person name="Kim C.S."/>
        </authorList>
    </citation>
    <scope>NUCLEOTIDE SEQUENCE</scope>
    <source>
        <strain evidence="1">KA19-0412C</strain>
    </source>
</reference>
<organism evidence="1 2">
    <name type="scientific">Trichoderma cornu-damae</name>
    <dbReference type="NCBI Taxonomy" id="654480"/>
    <lineage>
        <taxon>Eukaryota</taxon>
        <taxon>Fungi</taxon>
        <taxon>Dikarya</taxon>
        <taxon>Ascomycota</taxon>
        <taxon>Pezizomycotina</taxon>
        <taxon>Sordariomycetes</taxon>
        <taxon>Hypocreomycetidae</taxon>
        <taxon>Hypocreales</taxon>
        <taxon>Hypocreaceae</taxon>
        <taxon>Trichoderma</taxon>
    </lineage>
</organism>
<comment type="caution">
    <text evidence="1">The sequence shown here is derived from an EMBL/GenBank/DDBJ whole genome shotgun (WGS) entry which is preliminary data.</text>
</comment>
<dbReference type="Proteomes" id="UP000827724">
    <property type="component" value="Unassembled WGS sequence"/>
</dbReference>
<protein>
    <submittedName>
        <fullName evidence="1">Uncharacterized protein</fullName>
    </submittedName>
</protein>
<accession>A0A9P8QQ75</accession>
<dbReference type="EMBL" id="JAIWOZ010000001">
    <property type="protein sequence ID" value="KAH6610376.1"/>
    <property type="molecule type" value="Genomic_DNA"/>
</dbReference>
<sequence>MLAGSLEGEGGARCDADGLGARDLAGELGRCKDGIEGRGFSCDAWSCDSIVPAEEGLESRDTTLPMVASDGLWAGIFSVFSVEGARRSSVRGGAVGVTARLLAAELPDRVVVGVVDRVADRAADRAEIEKVAARASPVGGVLVRLEGGVFAFIAAVGVTGLRAAEKVLDRVNAVGVADRRVVVDGAPAWAVGVAGRRTGSRDLEGGFSAVDPARLVAEPVACASPVGLLSSSFGFPAMDMLADLPLVWTDGLVRVVDGGYLLVDAVFSFLAATSRVAPIVIDLVRRPGMPDALGAPAVLPVSVPPAVVMAMAAFFKLAIELPELEATETARAPCLRPGSRVGEMVRGSDGSRVLDVLVGIDGMPVLERNERERGIEEDMAVAGGRFRAGLLQV</sequence>
<evidence type="ECO:0000313" key="2">
    <source>
        <dbReference type="Proteomes" id="UP000827724"/>
    </source>
</evidence>
<keyword evidence="2" id="KW-1185">Reference proteome</keyword>
<dbReference type="OrthoDB" id="4897523at2759"/>
<name>A0A9P8QQ75_9HYPO</name>
<proteinExistence type="predicted"/>
<evidence type="ECO:0000313" key="1">
    <source>
        <dbReference type="EMBL" id="KAH6610376.1"/>
    </source>
</evidence>